<dbReference type="PANTHER" id="PTHR30053:SF12">
    <property type="entry name" value="ELONGATION FACTOR P (EF-P) FAMILY PROTEIN"/>
    <property type="match status" value="1"/>
</dbReference>
<comment type="PTM">
    <text evidence="8">May be beta-lysylated on the epsilon-amino group of Lys-34 by the combined action of EpmA and EpmB, and then hydroxylated on the C5 position of the same residue by EpmC (if this protein is present). Lysylation is critical for the stimulatory effect of EF-P on peptide-bond formation. The lysylation moiety may extend toward the peptidyltransferase center and stabilize the terminal 3-CCA end of the tRNA. Hydroxylation of the C5 position on Lys-34 may allow additional potential stabilizing hydrogen-bond interactions with the P-tRNA.</text>
</comment>
<organism evidence="13 14">
    <name type="scientific">Buchnera aphidicola</name>
    <name type="common">Cinara strobi</name>
    <dbReference type="NCBI Taxonomy" id="1921549"/>
    <lineage>
        <taxon>Bacteria</taxon>
        <taxon>Pseudomonadati</taxon>
        <taxon>Pseudomonadota</taxon>
        <taxon>Gammaproteobacteria</taxon>
        <taxon>Enterobacterales</taxon>
        <taxon>Erwiniaceae</taxon>
        <taxon>Buchnera</taxon>
    </lineage>
</organism>
<dbReference type="InterPro" id="IPR001059">
    <property type="entry name" value="Transl_elong_P/YeiP_cen"/>
</dbReference>
<dbReference type="UniPathway" id="UPA00345"/>
<protein>
    <recommendedName>
        <fullName evidence="8 9">Elongation factor P</fullName>
        <shortName evidence="8">EF-P</shortName>
    </recommendedName>
</protein>
<evidence type="ECO:0000259" key="12">
    <source>
        <dbReference type="SMART" id="SM01185"/>
    </source>
</evidence>
<feature type="domain" description="Translation elongation factor P/YeiP central" evidence="12">
    <location>
        <begin position="69"/>
        <end position="123"/>
    </location>
</feature>
<proteinExistence type="inferred from homology"/>
<dbReference type="InterPro" id="IPR012340">
    <property type="entry name" value="NA-bd_OB-fold"/>
</dbReference>
<dbReference type="SUPFAM" id="SSF50249">
    <property type="entry name" value="Nucleic acid-binding proteins"/>
    <property type="match status" value="2"/>
</dbReference>
<dbReference type="GO" id="GO:0005829">
    <property type="term" value="C:cytosol"/>
    <property type="evidence" value="ECO:0007669"/>
    <property type="project" value="UniProtKB-ARBA"/>
</dbReference>
<dbReference type="PANTHER" id="PTHR30053">
    <property type="entry name" value="ELONGATION FACTOR P"/>
    <property type="match status" value="1"/>
</dbReference>
<feature type="modified residue" description="N6-(3,6-diaminohexanoyl)-5-hydroxylysine" evidence="8">
    <location>
        <position position="34"/>
    </location>
</feature>
<evidence type="ECO:0000256" key="3">
    <source>
        <dbReference type="ARBA" id="ARBA00009479"/>
    </source>
</evidence>
<comment type="function">
    <text evidence="8">Involved in peptide bond synthesis. Alleviates ribosome stalling that occurs when 3 or more consecutive Pro residues or the sequence PPG is present in a protein, possibly by augmenting the peptidyl transferase activity of the ribosome. Modification of Lys-34 is required for alleviation.</text>
</comment>
<dbReference type="CDD" id="cd05794">
    <property type="entry name" value="S1_EF-P_repeat_2"/>
    <property type="match status" value="1"/>
</dbReference>
<evidence type="ECO:0000313" key="14">
    <source>
        <dbReference type="Proteomes" id="UP000271849"/>
    </source>
</evidence>
<dbReference type="InterPro" id="IPR015365">
    <property type="entry name" value="Elong-fact-P_C"/>
</dbReference>
<evidence type="ECO:0000256" key="5">
    <source>
        <dbReference type="ARBA" id="ARBA00022768"/>
    </source>
</evidence>
<reference evidence="14" key="1">
    <citation type="submission" date="2018-09" db="EMBL/GenBank/DDBJ databases">
        <authorList>
            <person name="Manzano-Marin A."/>
            <person name="Manzano-Marin A."/>
        </authorList>
    </citation>
    <scope>NUCLEOTIDE SEQUENCE [LARGE SCALE GENOMIC DNA]</scope>
    <source>
        <strain evidence="14">BuCistrobi</strain>
    </source>
</reference>
<dbReference type="Gene3D" id="2.40.50.140">
    <property type="entry name" value="Nucleic acid-binding proteins"/>
    <property type="match status" value="2"/>
</dbReference>
<comment type="pathway">
    <text evidence="2 8">Protein biosynthesis; polypeptide chain elongation.</text>
</comment>
<evidence type="ECO:0000256" key="1">
    <source>
        <dbReference type="ARBA" id="ARBA00004496"/>
    </source>
</evidence>
<keyword evidence="4 8" id="KW-0963">Cytoplasm</keyword>
<dbReference type="SMART" id="SM00841">
    <property type="entry name" value="Elong-fact-P_C"/>
    <property type="match status" value="1"/>
</dbReference>
<accession>A0A3B1DZV9</accession>
<keyword evidence="6 8" id="KW-0648">Protein biosynthesis</keyword>
<dbReference type="PIRSF" id="PIRSF005901">
    <property type="entry name" value="EF-P"/>
    <property type="match status" value="1"/>
</dbReference>
<dbReference type="FunFam" id="2.40.50.140:FF:000004">
    <property type="entry name" value="Elongation factor P"/>
    <property type="match status" value="1"/>
</dbReference>
<keyword evidence="7 8" id="KW-0379">Hydroxylation</keyword>
<dbReference type="GO" id="GO:0003746">
    <property type="term" value="F:translation elongation factor activity"/>
    <property type="evidence" value="ECO:0007669"/>
    <property type="project" value="UniProtKB-UniRule"/>
</dbReference>
<comment type="subcellular location">
    <subcellularLocation>
        <location evidence="1 8">Cytoplasm</location>
    </subcellularLocation>
</comment>
<evidence type="ECO:0000313" key="13">
    <source>
        <dbReference type="EMBL" id="VAX76205.1"/>
    </source>
</evidence>
<feature type="domain" description="Elongation factor P C-terminal" evidence="11">
    <location>
        <begin position="131"/>
        <end position="186"/>
    </location>
</feature>
<dbReference type="InterPro" id="IPR008991">
    <property type="entry name" value="Translation_prot_SH3-like_sf"/>
</dbReference>
<dbReference type="Pfam" id="PF01132">
    <property type="entry name" value="EFP"/>
    <property type="match status" value="1"/>
</dbReference>
<dbReference type="InterPro" id="IPR013185">
    <property type="entry name" value="Transl_elong_KOW-like"/>
</dbReference>
<evidence type="ECO:0000256" key="6">
    <source>
        <dbReference type="ARBA" id="ARBA00022917"/>
    </source>
</evidence>
<dbReference type="RefSeq" id="WP_172575447.1">
    <property type="nucleotide sequence ID" value="NZ_LR025085.1"/>
</dbReference>
<evidence type="ECO:0000256" key="7">
    <source>
        <dbReference type="ARBA" id="ARBA00023278"/>
    </source>
</evidence>
<dbReference type="EMBL" id="LR025085">
    <property type="protein sequence ID" value="VAX76205.1"/>
    <property type="molecule type" value="Genomic_DNA"/>
</dbReference>
<evidence type="ECO:0000256" key="8">
    <source>
        <dbReference type="HAMAP-Rule" id="MF_00141"/>
    </source>
</evidence>
<evidence type="ECO:0000256" key="4">
    <source>
        <dbReference type="ARBA" id="ARBA00022490"/>
    </source>
</evidence>
<dbReference type="SMART" id="SM01185">
    <property type="entry name" value="EFP"/>
    <property type="match status" value="1"/>
</dbReference>
<dbReference type="InterPro" id="IPR014722">
    <property type="entry name" value="Rib_uL2_dom2"/>
</dbReference>
<keyword evidence="5 8" id="KW-0251">Elongation factor</keyword>
<evidence type="ECO:0000259" key="11">
    <source>
        <dbReference type="SMART" id="SM00841"/>
    </source>
</evidence>
<dbReference type="HAMAP" id="MF_00141">
    <property type="entry name" value="EF_P"/>
    <property type="match status" value="1"/>
</dbReference>
<dbReference type="Gene3D" id="2.30.30.30">
    <property type="match status" value="1"/>
</dbReference>
<dbReference type="Proteomes" id="UP000271849">
    <property type="component" value="Chromosome"/>
</dbReference>
<dbReference type="PROSITE" id="PS01275">
    <property type="entry name" value="EFP"/>
    <property type="match status" value="1"/>
</dbReference>
<dbReference type="Pfam" id="PF08207">
    <property type="entry name" value="EFP_N"/>
    <property type="match status" value="1"/>
</dbReference>
<dbReference type="NCBIfam" id="TIGR00038">
    <property type="entry name" value="efp"/>
    <property type="match status" value="1"/>
</dbReference>
<dbReference type="Pfam" id="PF09285">
    <property type="entry name" value="Elong-fact-P_C"/>
    <property type="match status" value="1"/>
</dbReference>
<dbReference type="AlphaFoldDB" id="A0A3B1DZV9"/>
<dbReference type="InterPro" id="IPR013852">
    <property type="entry name" value="Transl_elong_P/YeiP_CS"/>
</dbReference>
<dbReference type="FunFam" id="2.30.30.30:FF:000003">
    <property type="entry name" value="Elongation factor P"/>
    <property type="match status" value="1"/>
</dbReference>
<evidence type="ECO:0000256" key="9">
    <source>
        <dbReference type="NCBIfam" id="TIGR00038"/>
    </source>
</evidence>
<evidence type="ECO:0000256" key="2">
    <source>
        <dbReference type="ARBA" id="ARBA00004815"/>
    </source>
</evidence>
<dbReference type="InterPro" id="IPR020599">
    <property type="entry name" value="Transl_elong_fac_P/YeiP"/>
</dbReference>
<dbReference type="GO" id="GO:0043043">
    <property type="term" value="P:peptide biosynthetic process"/>
    <property type="evidence" value="ECO:0007669"/>
    <property type="project" value="InterPro"/>
</dbReference>
<evidence type="ECO:0000256" key="10">
    <source>
        <dbReference type="RuleBase" id="RU004389"/>
    </source>
</evidence>
<dbReference type="STRING" id="1921549.GCA_900128825_00012"/>
<dbReference type="InterPro" id="IPR011768">
    <property type="entry name" value="Transl_elongation_fac_P"/>
</dbReference>
<dbReference type="NCBIfam" id="NF001810">
    <property type="entry name" value="PRK00529.1"/>
    <property type="match status" value="1"/>
</dbReference>
<dbReference type="SUPFAM" id="SSF50104">
    <property type="entry name" value="Translation proteins SH3-like domain"/>
    <property type="match status" value="1"/>
</dbReference>
<gene>
    <name evidence="8 13" type="primary">efp</name>
    <name evidence="13" type="ORF">BUCINSTRO3249_0012</name>
</gene>
<comment type="similarity">
    <text evidence="3 8 10">Belongs to the elongation factor P family.</text>
</comment>
<name>A0A3B1DZV9_9GAMM</name>
<sequence>MSTYSGNSLKSGLKILIDCQPYEVQYSEFIKPGKGQAFVRIKLKQLLTGKLLCKTVKATDIFYSTDIVEVHAAYLYNNGITWFFMNKKSFEHIHVSKKYLSNFYKWITIFSNCIITLWNNSPISVSIDNFIELKVCNTEAAVKGDTVNTSNKLVTLETGATIRVPLFIKIGDYVKIDTRTERYVSRVIK</sequence>